<dbReference type="InterPro" id="IPR049712">
    <property type="entry name" value="Poly_export"/>
</dbReference>
<keyword evidence="3" id="KW-0813">Transport</keyword>
<dbReference type="GO" id="GO:0006811">
    <property type="term" value="P:monoatomic ion transport"/>
    <property type="evidence" value="ECO:0007669"/>
    <property type="project" value="UniProtKB-KW"/>
</dbReference>
<dbReference type="EMBL" id="SMBU01000067">
    <property type="protein sequence ID" value="TCU82158.1"/>
    <property type="molecule type" value="Genomic_DNA"/>
</dbReference>
<gene>
    <name evidence="17" type="ORF">EV671_10673</name>
</gene>
<keyword evidence="10" id="KW-0626">Porin</keyword>
<dbReference type="Pfam" id="PF22461">
    <property type="entry name" value="SLBB_2"/>
    <property type="match status" value="1"/>
</dbReference>
<keyword evidence="8" id="KW-0625">Polysaccharide transport</keyword>
<evidence type="ECO:0000259" key="16">
    <source>
        <dbReference type="Pfam" id="PF22461"/>
    </source>
</evidence>
<evidence type="ECO:0000313" key="17">
    <source>
        <dbReference type="EMBL" id="TCU82158.1"/>
    </source>
</evidence>
<organism evidence="17 18">
    <name type="scientific">Roseateles saccharophilus</name>
    <name type="common">Pseudomonas saccharophila</name>
    <dbReference type="NCBI Taxonomy" id="304"/>
    <lineage>
        <taxon>Bacteria</taxon>
        <taxon>Pseudomonadati</taxon>
        <taxon>Pseudomonadota</taxon>
        <taxon>Betaproteobacteria</taxon>
        <taxon>Burkholderiales</taxon>
        <taxon>Sphaerotilaceae</taxon>
        <taxon>Roseateles</taxon>
    </lineage>
</organism>
<dbReference type="Proteomes" id="UP000295110">
    <property type="component" value="Unassembled WGS sequence"/>
</dbReference>
<keyword evidence="14" id="KW-0449">Lipoprotein</keyword>
<evidence type="ECO:0000256" key="5">
    <source>
        <dbReference type="ARBA" id="ARBA00022597"/>
    </source>
</evidence>
<accession>A0A4R3U4X1</accession>
<comment type="subcellular location">
    <subcellularLocation>
        <location evidence="1">Cell outer membrane</location>
        <topology evidence="1">Multi-pass membrane protein</topology>
    </subcellularLocation>
</comment>
<keyword evidence="4" id="KW-1134">Transmembrane beta strand</keyword>
<evidence type="ECO:0000256" key="7">
    <source>
        <dbReference type="ARBA" id="ARBA00022729"/>
    </source>
</evidence>
<evidence type="ECO:0000256" key="4">
    <source>
        <dbReference type="ARBA" id="ARBA00022452"/>
    </source>
</evidence>
<dbReference type="InterPro" id="IPR054765">
    <property type="entry name" value="SLBB_dom"/>
</dbReference>
<keyword evidence="18" id="KW-1185">Reference proteome</keyword>
<evidence type="ECO:0000256" key="1">
    <source>
        <dbReference type="ARBA" id="ARBA00004571"/>
    </source>
</evidence>
<dbReference type="Gene3D" id="3.30.1950.10">
    <property type="entry name" value="wza like domain"/>
    <property type="match status" value="1"/>
</dbReference>
<feature type="domain" description="Polysaccharide export protein N-terminal" evidence="15">
    <location>
        <begin position="61"/>
        <end position="136"/>
    </location>
</feature>
<keyword evidence="6" id="KW-0812">Transmembrane</keyword>
<evidence type="ECO:0000256" key="10">
    <source>
        <dbReference type="ARBA" id="ARBA00023114"/>
    </source>
</evidence>
<feature type="domain" description="SLBB" evidence="16">
    <location>
        <begin position="146"/>
        <end position="224"/>
    </location>
</feature>
<reference evidence="17 18" key="1">
    <citation type="submission" date="2019-03" db="EMBL/GenBank/DDBJ databases">
        <title>Genomic Encyclopedia of Type Strains, Phase IV (KMG-IV): sequencing the most valuable type-strain genomes for metagenomic binning, comparative biology and taxonomic classification.</title>
        <authorList>
            <person name="Goeker M."/>
        </authorList>
    </citation>
    <scope>NUCLEOTIDE SEQUENCE [LARGE SCALE GENOMIC DNA]</scope>
    <source>
        <strain evidence="17 18">DSM 654</strain>
    </source>
</reference>
<keyword evidence="11" id="KW-0472">Membrane</keyword>
<comment type="similarity">
    <text evidence="2">Belongs to the BexD/CtrA/VexA family.</text>
</comment>
<evidence type="ECO:0000256" key="11">
    <source>
        <dbReference type="ARBA" id="ARBA00023136"/>
    </source>
</evidence>
<dbReference type="PANTHER" id="PTHR33619:SF3">
    <property type="entry name" value="POLYSACCHARIDE EXPORT PROTEIN GFCE-RELATED"/>
    <property type="match status" value="1"/>
</dbReference>
<sequence length="229" mass="24400">MDTLHALDRSTADLAPASSASASDGNGLWLNAARAFAAVVVGLLVGCASNNYPSAPASVANDDYSYVIGAGDNLNILVWRNPELSMSVPVRPDGKIAAPLVDEIVVQGKTSVQVAREVEKQLGKYVRDPVVTVIVTSFVGPYSEQIRVVGEAAKPQFLPFKQKMTLLDVMIAVGGLTDFAAGNSATILRTAEGNKQYSVRLKDLLKRGDVSANVEMRPGDILIIPQSWF</sequence>
<dbReference type="GO" id="GO:0009279">
    <property type="term" value="C:cell outer membrane"/>
    <property type="evidence" value="ECO:0007669"/>
    <property type="project" value="UniProtKB-SubCell"/>
</dbReference>
<evidence type="ECO:0000256" key="9">
    <source>
        <dbReference type="ARBA" id="ARBA00023065"/>
    </source>
</evidence>
<keyword evidence="12" id="KW-0564">Palmitate</keyword>
<protein>
    <submittedName>
        <fullName evidence="17">Polysaccharide export outer membrane protein</fullName>
    </submittedName>
</protein>
<keyword evidence="13" id="KW-0998">Cell outer membrane</keyword>
<dbReference type="InterPro" id="IPR017477">
    <property type="entry name" value="PEP-CTERM_polysacc_export"/>
</dbReference>
<dbReference type="Pfam" id="PF02563">
    <property type="entry name" value="Poly_export"/>
    <property type="match status" value="1"/>
</dbReference>
<evidence type="ECO:0000256" key="13">
    <source>
        <dbReference type="ARBA" id="ARBA00023237"/>
    </source>
</evidence>
<keyword evidence="5" id="KW-0762">Sugar transport</keyword>
<evidence type="ECO:0000256" key="14">
    <source>
        <dbReference type="ARBA" id="ARBA00023288"/>
    </source>
</evidence>
<dbReference type="GO" id="GO:0015288">
    <property type="term" value="F:porin activity"/>
    <property type="evidence" value="ECO:0007669"/>
    <property type="project" value="UniProtKB-KW"/>
</dbReference>
<dbReference type="InterPro" id="IPR003715">
    <property type="entry name" value="Poly_export_N"/>
</dbReference>
<evidence type="ECO:0000256" key="6">
    <source>
        <dbReference type="ARBA" id="ARBA00022692"/>
    </source>
</evidence>
<name>A0A4R3U4X1_ROSSA</name>
<dbReference type="GO" id="GO:0015159">
    <property type="term" value="F:polysaccharide transmembrane transporter activity"/>
    <property type="evidence" value="ECO:0007669"/>
    <property type="project" value="InterPro"/>
</dbReference>
<keyword evidence="7" id="KW-0732">Signal</keyword>
<dbReference type="Gene3D" id="3.10.560.10">
    <property type="entry name" value="Outer membrane lipoprotein wza domain like"/>
    <property type="match status" value="1"/>
</dbReference>
<evidence type="ECO:0000256" key="12">
    <source>
        <dbReference type="ARBA" id="ARBA00023139"/>
    </source>
</evidence>
<dbReference type="GO" id="GO:0046930">
    <property type="term" value="C:pore complex"/>
    <property type="evidence" value="ECO:0007669"/>
    <property type="project" value="UniProtKB-KW"/>
</dbReference>
<evidence type="ECO:0000256" key="2">
    <source>
        <dbReference type="ARBA" id="ARBA00009450"/>
    </source>
</evidence>
<evidence type="ECO:0000259" key="15">
    <source>
        <dbReference type="Pfam" id="PF02563"/>
    </source>
</evidence>
<dbReference type="PANTHER" id="PTHR33619">
    <property type="entry name" value="POLYSACCHARIDE EXPORT PROTEIN GFCE-RELATED"/>
    <property type="match status" value="1"/>
</dbReference>
<dbReference type="NCBIfam" id="TIGR03027">
    <property type="entry name" value="pepcterm_export"/>
    <property type="match status" value="1"/>
</dbReference>
<dbReference type="AlphaFoldDB" id="A0A4R3U4X1"/>
<proteinExistence type="inferred from homology"/>
<evidence type="ECO:0000256" key="8">
    <source>
        <dbReference type="ARBA" id="ARBA00023047"/>
    </source>
</evidence>
<evidence type="ECO:0000256" key="3">
    <source>
        <dbReference type="ARBA" id="ARBA00022448"/>
    </source>
</evidence>
<keyword evidence="9" id="KW-0406">Ion transport</keyword>
<comment type="caution">
    <text evidence="17">The sequence shown here is derived from an EMBL/GenBank/DDBJ whole genome shotgun (WGS) entry which is preliminary data.</text>
</comment>
<evidence type="ECO:0000313" key="18">
    <source>
        <dbReference type="Proteomes" id="UP000295110"/>
    </source>
</evidence>